<evidence type="ECO:0000256" key="2">
    <source>
        <dbReference type="ARBA" id="ARBA00022475"/>
    </source>
</evidence>
<dbReference type="Proteomes" id="UP000526307">
    <property type="component" value="Unassembled WGS sequence"/>
</dbReference>
<evidence type="ECO:0000256" key="3">
    <source>
        <dbReference type="ARBA" id="ARBA00022670"/>
    </source>
</evidence>
<comment type="caution">
    <text evidence="11">The sequence shown here is derived from an EMBL/GenBank/DDBJ whole genome shotgun (WGS) entry which is preliminary data.</text>
</comment>
<keyword evidence="7 9" id="KW-1133">Transmembrane helix</keyword>
<evidence type="ECO:0000256" key="9">
    <source>
        <dbReference type="HAMAP-Rule" id="MF_00161"/>
    </source>
</evidence>
<dbReference type="GO" id="GO:0004190">
    <property type="term" value="F:aspartic-type endopeptidase activity"/>
    <property type="evidence" value="ECO:0007669"/>
    <property type="project" value="UniProtKB-UniRule"/>
</dbReference>
<feature type="active site" evidence="9">
    <location>
        <position position="126"/>
    </location>
</feature>
<evidence type="ECO:0000256" key="10">
    <source>
        <dbReference type="RuleBase" id="RU004181"/>
    </source>
</evidence>
<dbReference type="EMBL" id="JABXYR010000002">
    <property type="protein sequence ID" value="NWO23405.1"/>
    <property type="molecule type" value="Genomic_DNA"/>
</dbReference>
<keyword evidence="5 9" id="KW-0064">Aspartyl protease</keyword>
<evidence type="ECO:0000313" key="12">
    <source>
        <dbReference type="Proteomes" id="UP000526307"/>
    </source>
</evidence>
<comment type="pathway">
    <text evidence="9">Protein modification; lipoprotein biosynthesis (signal peptide cleavage).</text>
</comment>
<keyword evidence="4 9" id="KW-0812">Transmembrane</keyword>
<evidence type="ECO:0000256" key="7">
    <source>
        <dbReference type="ARBA" id="ARBA00022989"/>
    </source>
</evidence>
<feature type="active site" evidence="9">
    <location>
        <position position="112"/>
    </location>
</feature>
<keyword evidence="12" id="KW-1185">Reference proteome</keyword>
<comment type="function">
    <text evidence="9">This protein specifically catalyzes the removal of signal peptides from prolipoproteins.</text>
</comment>
<dbReference type="GO" id="GO:0006508">
    <property type="term" value="P:proteolysis"/>
    <property type="evidence" value="ECO:0007669"/>
    <property type="project" value="UniProtKB-KW"/>
</dbReference>
<dbReference type="GO" id="GO:0005886">
    <property type="term" value="C:plasma membrane"/>
    <property type="evidence" value="ECO:0007669"/>
    <property type="project" value="UniProtKB-SubCell"/>
</dbReference>
<comment type="catalytic activity">
    <reaction evidence="9">
        <text>Release of signal peptides from bacterial membrane prolipoproteins. Hydrolyzes -Xaa-Yaa-Zaa-|-(S,diacylglyceryl)Cys-, in which Xaa is hydrophobic (preferably Leu), and Yaa (Ala or Ser) and Zaa (Gly or Ala) have small, neutral side chains.</text>
        <dbReference type="EC" id="3.4.23.36"/>
    </reaction>
</comment>
<dbReference type="RefSeq" id="WP_178978516.1">
    <property type="nucleotide sequence ID" value="NZ_CALIBD010000004.1"/>
</dbReference>
<dbReference type="InterPro" id="IPR001872">
    <property type="entry name" value="Peptidase_A8"/>
</dbReference>
<feature type="transmembrane region" description="Helical" evidence="9">
    <location>
        <begin position="85"/>
        <end position="102"/>
    </location>
</feature>
<dbReference type="PRINTS" id="PR00781">
    <property type="entry name" value="LIPOSIGPTASE"/>
</dbReference>
<dbReference type="UniPathway" id="UPA00665"/>
<evidence type="ECO:0000256" key="5">
    <source>
        <dbReference type="ARBA" id="ARBA00022750"/>
    </source>
</evidence>
<comment type="similarity">
    <text evidence="1 9 10">Belongs to the peptidase A8 family.</text>
</comment>
<comment type="caution">
    <text evidence="9">Lacks conserved residue(s) required for the propagation of feature annotation.</text>
</comment>
<feature type="transmembrane region" description="Helical" evidence="9">
    <location>
        <begin position="58"/>
        <end position="78"/>
    </location>
</feature>
<gene>
    <name evidence="9 11" type="primary">lspA</name>
    <name evidence="11" type="ORF">HW270_04905</name>
</gene>
<comment type="subcellular location">
    <subcellularLocation>
        <location evidence="9">Cell membrane</location>
        <topology evidence="9">Multi-pass membrane protein</topology>
    </subcellularLocation>
</comment>
<dbReference type="NCBIfam" id="TIGR00077">
    <property type="entry name" value="lspA"/>
    <property type="match status" value="1"/>
</dbReference>
<dbReference type="EC" id="3.4.23.36" evidence="9"/>
<keyword evidence="2 9" id="KW-1003">Cell membrane</keyword>
<reference evidence="11 12" key="1">
    <citation type="submission" date="2020-06" db="EMBL/GenBank/DDBJ databases">
        <title>Mogibacterium timidum strain W9173 genomic sequence.</title>
        <authorList>
            <person name="Wade W.G."/>
            <person name="Johnston C.D."/>
            <person name="Chen T."/>
            <person name="Dewhirst F.E."/>
        </authorList>
    </citation>
    <scope>NUCLEOTIDE SEQUENCE [LARGE SCALE GENOMIC DNA]</scope>
    <source>
        <strain evidence="11 12">W9173</strain>
    </source>
</reference>
<feature type="transmembrane region" description="Helical" evidence="9">
    <location>
        <begin position="122"/>
        <end position="142"/>
    </location>
</feature>
<protein>
    <recommendedName>
        <fullName evidence="9">Lipoprotein signal peptidase</fullName>
        <ecNumber evidence="9">3.4.23.36</ecNumber>
    </recommendedName>
    <alternativeName>
        <fullName evidence="9">Prolipoprotein signal peptidase</fullName>
    </alternativeName>
    <alternativeName>
        <fullName evidence="9">Signal peptidase II</fullName>
        <shortName evidence="9">SPase II</shortName>
    </alternativeName>
</protein>
<evidence type="ECO:0000256" key="1">
    <source>
        <dbReference type="ARBA" id="ARBA00006139"/>
    </source>
</evidence>
<evidence type="ECO:0000256" key="6">
    <source>
        <dbReference type="ARBA" id="ARBA00022801"/>
    </source>
</evidence>
<dbReference type="PANTHER" id="PTHR33695:SF1">
    <property type="entry name" value="LIPOPROTEIN SIGNAL PEPTIDASE"/>
    <property type="match status" value="1"/>
</dbReference>
<keyword evidence="3 9" id="KW-0645">Protease</keyword>
<evidence type="ECO:0000256" key="4">
    <source>
        <dbReference type="ARBA" id="ARBA00022692"/>
    </source>
</evidence>
<dbReference type="Pfam" id="PF01252">
    <property type="entry name" value="Peptidase_A8"/>
    <property type="match status" value="1"/>
</dbReference>
<dbReference type="HAMAP" id="MF_00161">
    <property type="entry name" value="LspA"/>
    <property type="match status" value="1"/>
</dbReference>
<dbReference type="AlphaFoldDB" id="A0A7Y9B101"/>
<name>A0A7Y9B101_9FIRM</name>
<evidence type="ECO:0000256" key="8">
    <source>
        <dbReference type="ARBA" id="ARBA00023136"/>
    </source>
</evidence>
<dbReference type="PANTHER" id="PTHR33695">
    <property type="entry name" value="LIPOPROTEIN SIGNAL PEPTIDASE"/>
    <property type="match status" value="1"/>
</dbReference>
<keyword evidence="8 9" id="KW-0472">Membrane</keyword>
<sequence length="150" mass="16304">MMLVIIASGLLIVDQITKFAVRSRMEIGETLPVFRGVLDITYVQNRGAAFSLFQNSQLITVILPIITILAGIVFLVYLRRNNERVAELGALLIVSGGIGNLIDRTVIGFVTDMISVGRFPVFNVADICVTVGCGLLILWVILGEIKNAKA</sequence>
<accession>A0A7Y9B101</accession>
<proteinExistence type="inferred from homology"/>
<evidence type="ECO:0000313" key="11">
    <source>
        <dbReference type="EMBL" id="NWO23405.1"/>
    </source>
</evidence>
<keyword evidence="6 9" id="KW-0378">Hydrolase</keyword>
<organism evidence="11 12">
    <name type="scientific">Mogibacterium timidum</name>
    <dbReference type="NCBI Taxonomy" id="35519"/>
    <lineage>
        <taxon>Bacteria</taxon>
        <taxon>Bacillati</taxon>
        <taxon>Bacillota</taxon>
        <taxon>Clostridia</taxon>
        <taxon>Peptostreptococcales</taxon>
        <taxon>Anaerovoracaceae</taxon>
        <taxon>Mogibacterium</taxon>
    </lineage>
</organism>